<protein>
    <submittedName>
        <fullName evidence="8">Sulfate exporter family transporter</fullName>
    </submittedName>
</protein>
<evidence type="ECO:0000256" key="3">
    <source>
        <dbReference type="ARBA" id="ARBA00022475"/>
    </source>
</evidence>
<dbReference type="AlphaFoldDB" id="A0AAW9JSU5"/>
<accession>A0AAW9JSU5</accession>
<reference evidence="8" key="1">
    <citation type="submission" date="2023-08" db="EMBL/GenBank/DDBJ databases">
        <title>Genomic characterization of piscicolin 126 produced by Carnobacterium maltaromaticum CM22 strain isolated from salmon (Salmo salar).</title>
        <authorList>
            <person name="Gonzalez-Gragera E."/>
            <person name="Garcia-Lopez J.D."/>
            <person name="Teso-Perez C."/>
            <person name="Gimenez-Hernandez I."/>
            <person name="Peralta-Sanchez J.M."/>
            <person name="Valdivia E."/>
            <person name="Montalban-Lopez M."/>
            <person name="Martin-Platero A.M."/>
            <person name="Banos A."/>
            <person name="Martinez-Bueno M."/>
        </authorList>
    </citation>
    <scope>NUCLEOTIDE SEQUENCE</scope>
    <source>
        <strain evidence="8">CM22</strain>
    </source>
</reference>
<feature type="transmembrane region" description="Helical" evidence="7">
    <location>
        <begin position="205"/>
        <end position="227"/>
    </location>
</feature>
<keyword evidence="3" id="KW-1003">Cell membrane</keyword>
<keyword evidence="5 7" id="KW-1133">Transmembrane helix</keyword>
<feature type="transmembrane region" description="Helical" evidence="7">
    <location>
        <begin position="279"/>
        <end position="296"/>
    </location>
</feature>
<sequence length="330" mass="35694">MNKIKQFLPGVIICVGVAVLSKILAIFLPTLGAATLSIFLGIFLGNTFLKHERYSRGTKFSESTLLEYSVVLLGGTITFQTISVLGISGFLFIILQMTGTILCAIFIGRKLKFSENITLLMASGNAVCGSSAVAATAPVLDADEEEVGLVITIVNLTGTLLMLLLPVLSYFLYNYEHLKTSALIGGILQSVGQVVASGSMVNSQVLTTAMIFKIMRILMLVVIVYLFGRYKTNETANKQATGKKSVKIPWYVIGFFIICLIGSLGFIPEFLQNVMHDTSGWFEIIALAGIGLRLNLADLIKQGSRFALYGLGIGVSQILIAVTLISIFFH</sequence>
<organism evidence="8 9">
    <name type="scientific">Carnobacterium maltaromaticum</name>
    <name type="common">Carnobacterium piscicola</name>
    <dbReference type="NCBI Taxonomy" id="2751"/>
    <lineage>
        <taxon>Bacteria</taxon>
        <taxon>Bacillati</taxon>
        <taxon>Bacillota</taxon>
        <taxon>Bacilli</taxon>
        <taxon>Lactobacillales</taxon>
        <taxon>Carnobacteriaceae</taxon>
        <taxon>Carnobacterium</taxon>
    </lineage>
</organism>
<comment type="similarity">
    <text evidence="2">Belongs to the UPF0324 family.</text>
</comment>
<comment type="caution">
    <text evidence="8">The sequence shown here is derived from an EMBL/GenBank/DDBJ whole genome shotgun (WGS) entry which is preliminary data.</text>
</comment>
<feature type="transmembrane region" description="Helical" evidence="7">
    <location>
        <begin position="308"/>
        <end position="329"/>
    </location>
</feature>
<feature type="transmembrane region" description="Helical" evidence="7">
    <location>
        <begin position="149"/>
        <end position="173"/>
    </location>
</feature>
<evidence type="ECO:0000256" key="1">
    <source>
        <dbReference type="ARBA" id="ARBA00004651"/>
    </source>
</evidence>
<evidence type="ECO:0000256" key="6">
    <source>
        <dbReference type="ARBA" id="ARBA00023136"/>
    </source>
</evidence>
<comment type="subcellular location">
    <subcellularLocation>
        <location evidence="1">Cell membrane</location>
        <topology evidence="1">Multi-pass membrane protein</topology>
    </subcellularLocation>
</comment>
<dbReference type="Proteomes" id="UP001290462">
    <property type="component" value="Unassembled WGS sequence"/>
</dbReference>
<feature type="transmembrane region" description="Helical" evidence="7">
    <location>
        <begin position="89"/>
        <end position="107"/>
    </location>
</feature>
<evidence type="ECO:0000256" key="4">
    <source>
        <dbReference type="ARBA" id="ARBA00022692"/>
    </source>
</evidence>
<feature type="transmembrane region" description="Helical" evidence="7">
    <location>
        <begin position="248"/>
        <end position="267"/>
    </location>
</feature>
<dbReference type="GO" id="GO:0005886">
    <property type="term" value="C:plasma membrane"/>
    <property type="evidence" value="ECO:0007669"/>
    <property type="project" value="UniProtKB-SubCell"/>
</dbReference>
<gene>
    <name evidence="8" type="ORF">RAK27_06705</name>
</gene>
<proteinExistence type="inferred from homology"/>
<dbReference type="PANTHER" id="PTHR30106:SF2">
    <property type="entry name" value="UPF0324 INNER MEMBRANE PROTEIN YEIH"/>
    <property type="match status" value="1"/>
</dbReference>
<evidence type="ECO:0000256" key="7">
    <source>
        <dbReference type="SAM" id="Phobius"/>
    </source>
</evidence>
<evidence type="ECO:0000256" key="5">
    <source>
        <dbReference type="ARBA" id="ARBA00022989"/>
    </source>
</evidence>
<dbReference type="EMBL" id="JAVBVO010000003">
    <property type="protein sequence ID" value="MDZ5758349.1"/>
    <property type="molecule type" value="Genomic_DNA"/>
</dbReference>
<evidence type="ECO:0000313" key="9">
    <source>
        <dbReference type="Proteomes" id="UP001290462"/>
    </source>
</evidence>
<dbReference type="InterPro" id="IPR018383">
    <property type="entry name" value="UPF0324_pro"/>
</dbReference>
<keyword evidence="4 7" id="KW-0812">Transmembrane</keyword>
<evidence type="ECO:0000313" key="8">
    <source>
        <dbReference type="EMBL" id="MDZ5758349.1"/>
    </source>
</evidence>
<feature type="transmembrane region" description="Helical" evidence="7">
    <location>
        <begin position="119"/>
        <end position="137"/>
    </location>
</feature>
<dbReference type="Pfam" id="PF03601">
    <property type="entry name" value="Cons_hypoth698"/>
    <property type="match status" value="1"/>
</dbReference>
<dbReference type="RefSeq" id="WP_010054172.1">
    <property type="nucleotide sequence ID" value="NZ_CAJGUR010000058.1"/>
</dbReference>
<evidence type="ECO:0000256" key="2">
    <source>
        <dbReference type="ARBA" id="ARBA00007977"/>
    </source>
</evidence>
<keyword evidence="6 7" id="KW-0472">Membrane</keyword>
<name>A0AAW9JSU5_CARML</name>
<feature type="transmembrane region" description="Helical" evidence="7">
    <location>
        <begin position="7"/>
        <end position="25"/>
    </location>
</feature>
<dbReference type="PANTHER" id="PTHR30106">
    <property type="entry name" value="INNER MEMBRANE PROTEIN YEIH-RELATED"/>
    <property type="match status" value="1"/>
</dbReference>
<feature type="transmembrane region" description="Helical" evidence="7">
    <location>
        <begin position="31"/>
        <end position="49"/>
    </location>
</feature>